<feature type="transmembrane region" description="Helical" evidence="2">
    <location>
        <begin position="129"/>
        <end position="149"/>
    </location>
</feature>
<evidence type="ECO:0000313" key="4">
    <source>
        <dbReference type="Proteomes" id="UP000219612"/>
    </source>
</evidence>
<keyword evidence="2" id="KW-1133">Transmembrane helix</keyword>
<feature type="transmembrane region" description="Helical" evidence="2">
    <location>
        <begin position="155"/>
        <end position="175"/>
    </location>
</feature>
<accession>A0A285KNL5</accession>
<evidence type="ECO:0000256" key="1">
    <source>
        <dbReference type="SAM" id="MobiDB-lite"/>
    </source>
</evidence>
<dbReference type="Proteomes" id="UP000219612">
    <property type="component" value="Unassembled WGS sequence"/>
</dbReference>
<keyword evidence="2" id="KW-0472">Membrane</keyword>
<protein>
    <submittedName>
        <fullName evidence="3">Uncharacterized protein</fullName>
    </submittedName>
</protein>
<organism evidence="3 4">
    <name type="scientific">Paractinoplanes atraurantiacus</name>
    <dbReference type="NCBI Taxonomy" id="1036182"/>
    <lineage>
        <taxon>Bacteria</taxon>
        <taxon>Bacillati</taxon>
        <taxon>Actinomycetota</taxon>
        <taxon>Actinomycetes</taxon>
        <taxon>Micromonosporales</taxon>
        <taxon>Micromonosporaceae</taxon>
        <taxon>Paractinoplanes</taxon>
    </lineage>
</organism>
<keyword evidence="4" id="KW-1185">Reference proteome</keyword>
<reference evidence="3 4" key="1">
    <citation type="submission" date="2017-09" db="EMBL/GenBank/DDBJ databases">
        <authorList>
            <person name="Ehlers B."/>
            <person name="Leendertz F.H."/>
        </authorList>
    </citation>
    <scope>NUCLEOTIDE SEQUENCE [LARGE SCALE GENOMIC DNA]</scope>
    <source>
        <strain evidence="3 4">CGMCC 4.6857</strain>
    </source>
</reference>
<feature type="compositionally biased region" description="Basic and acidic residues" evidence="1">
    <location>
        <begin position="12"/>
        <end position="28"/>
    </location>
</feature>
<evidence type="ECO:0000313" key="3">
    <source>
        <dbReference type="EMBL" id="SNY72881.1"/>
    </source>
</evidence>
<sequence length="183" mass="18742">MSDSPAAAEDPEPTRRPRKVGDERGSKEIEIERTLAAAAAEAAAANENEITSGLEVSTPAGAAGPGQQPVMDLVNDPFHRGIRTPVADPTVVAADQNGLRFGPFQITSGSAGTYSDYSFQAAGNSMLRFLYAALGTGVVSAATGGVLAEPSGQDLLLIGGATGLVPVLVGLGINISRLARRKR</sequence>
<name>A0A285KNL5_9ACTN</name>
<feature type="region of interest" description="Disordered" evidence="1">
    <location>
        <begin position="1"/>
        <end position="28"/>
    </location>
</feature>
<evidence type="ECO:0000256" key="2">
    <source>
        <dbReference type="SAM" id="Phobius"/>
    </source>
</evidence>
<dbReference type="EMBL" id="OBDY01000044">
    <property type="protein sequence ID" value="SNY72881.1"/>
    <property type="molecule type" value="Genomic_DNA"/>
</dbReference>
<dbReference type="AlphaFoldDB" id="A0A285KNL5"/>
<gene>
    <name evidence="3" type="ORF">SAMN05421748_14441</name>
</gene>
<proteinExistence type="predicted"/>
<keyword evidence="2" id="KW-0812">Transmembrane</keyword>